<comment type="caution">
    <text evidence="3">The sequence shown here is derived from an EMBL/GenBank/DDBJ whole genome shotgun (WGS) entry which is preliminary data.</text>
</comment>
<keyword evidence="4" id="KW-1185">Reference proteome</keyword>
<feature type="domain" description="Rab3GAP catalytic subunit conserved" evidence="2">
    <location>
        <begin position="385"/>
        <end position="537"/>
    </location>
</feature>
<dbReference type="GO" id="GO:0005096">
    <property type="term" value="F:GTPase activator activity"/>
    <property type="evidence" value="ECO:0007669"/>
    <property type="project" value="InterPro"/>
</dbReference>
<name>A0AAV9C6D0_ACOCL</name>
<dbReference type="InterPro" id="IPR026147">
    <property type="entry name" value="Rab3GAP1_conserved"/>
</dbReference>
<organism evidence="3 4">
    <name type="scientific">Acorus calamus</name>
    <name type="common">Sweet flag</name>
    <dbReference type="NCBI Taxonomy" id="4465"/>
    <lineage>
        <taxon>Eukaryota</taxon>
        <taxon>Viridiplantae</taxon>
        <taxon>Streptophyta</taxon>
        <taxon>Embryophyta</taxon>
        <taxon>Tracheophyta</taxon>
        <taxon>Spermatophyta</taxon>
        <taxon>Magnoliopsida</taxon>
        <taxon>Liliopsida</taxon>
        <taxon>Acoraceae</taxon>
        <taxon>Acorus</taxon>
    </lineage>
</organism>
<evidence type="ECO:0000256" key="1">
    <source>
        <dbReference type="SAM" id="MobiDB-lite"/>
    </source>
</evidence>
<reference evidence="3" key="1">
    <citation type="journal article" date="2023" name="Nat. Commun.">
        <title>Diploid and tetraploid genomes of Acorus and the evolution of monocots.</title>
        <authorList>
            <person name="Ma L."/>
            <person name="Liu K.W."/>
            <person name="Li Z."/>
            <person name="Hsiao Y.Y."/>
            <person name="Qi Y."/>
            <person name="Fu T."/>
            <person name="Tang G.D."/>
            <person name="Zhang D."/>
            <person name="Sun W.H."/>
            <person name="Liu D.K."/>
            <person name="Li Y."/>
            <person name="Chen G.Z."/>
            <person name="Liu X.D."/>
            <person name="Liao X.Y."/>
            <person name="Jiang Y.T."/>
            <person name="Yu X."/>
            <person name="Hao Y."/>
            <person name="Huang J."/>
            <person name="Zhao X.W."/>
            <person name="Ke S."/>
            <person name="Chen Y.Y."/>
            <person name="Wu W.L."/>
            <person name="Hsu J.L."/>
            <person name="Lin Y.F."/>
            <person name="Huang M.D."/>
            <person name="Li C.Y."/>
            <person name="Huang L."/>
            <person name="Wang Z.W."/>
            <person name="Zhao X."/>
            <person name="Zhong W.Y."/>
            <person name="Peng D.H."/>
            <person name="Ahmad S."/>
            <person name="Lan S."/>
            <person name="Zhang J.S."/>
            <person name="Tsai W.C."/>
            <person name="Van de Peer Y."/>
            <person name="Liu Z.J."/>
        </authorList>
    </citation>
    <scope>NUCLEOTIDE SEQUENCE</scope>
    <source>
        <strain evidence="3">CP</strain>
    </source>
</reference>
<dbReference type="AlphaFoldDB" id="A0AAV9C6D0"/>
<dbReference type="Proteomes" id="UP001180020">
    <property type="component" value="Unassembled WGS sequence"/>
</dbReference>
<proteinExistence type="predicted"/>
<reference evidence="3" key="2">
    <citation type="submission" date="2023-06" db="EMBL/GenBank/DDBJ databases">
        <authorList>
            <person name="Ma L."/>
            <person name="Liu K.-W."/>
            <person name="Li Z."/>
            <person name="Hsiao Y.-Y."/>
            <person name="Qi Y."/>
            <person name="Fu T."/>
            <person name="Tang G."/>
            <person name="Zhang D."/>
            <person name="Sun W.-H."/>
            <person name="Liu D.-K."/>
            <person name="Li Y."/>
            <person name="Chen G.-Z."/>
            <person name="Liu X.-D."/>
            <person name="Liao X.-Y."/>
            <person name="Jiang Y.-T."/>
            <person name="Yu X."/>
            <person name="Hao Y."/>
            <person name="Huang J."/>
            <person name="Zhao X.-W."/>
            <person name="Ke S."/>
            <person name="Chen Y.-Y."/>
            <person name="Wu W.-L."/>
            <person name="Hsu J.-L."/>
            <person name="Lin Y.-F."/>
            <person name="Huang M.-D."/>
            <person name="Li C.-Y."/>
            <person name="Huang L."/>
            <person name="Wang Z.-W."/>
            <person name="Zhao X."/>
            <person name="Zhong W.-Y."/>
            <person name="Peng D.-H."/>
            <person name="Ahmad S."/>
            <person name="Lan S."/>
            <person name="Zhang J.-S."/>
            <person name="Tsai W.-C."/>
            <person name="Van De Peer Y."/>
            <person name="Liu Z.-J."/>
        </authorList>
    </citation>
    <scope>NUCLEOTIDE SEQUENCE</scope>
    <source>
        <strain evidence="3">CP</strain>
        <tissue evidence="3">Leaves</tissue>
    </source>
</reference>
<evidence type="ECO:0000313" key="4">
    <source>
        <dbReference type="Proteomes" id="UP001180020"/>
    </source>
</evidence>
<dbReference type="PANTHER" id="PTHR21422">
    <property type="entry name" value="RAB3 GTPASE-ACTIVATING PROTEIN CATALYTIC SUBUNIT"/>
    <property type="match status" value="1"/>
</dbReference>
<dbReference type="EMBL" id="JAUJYO010000021">
    <property type="protein sequence ID" value="KAK1283803.1"/>
    <property type="molecule type" value="Genomic_DNA"/>
</dbReference>
<sequence length="704" mass="78003">METPPPPPTSSSSSSIVSKARTAFHSAAAKAEKVFTDIKADLKNNDRGSDSQQSLKAPPKASGSPGDGSVTNREGHSRWNPTYLIRKHDEKNHIKKVEKEKGGLEEEKTEDTNACSPDEYLHQSDHESIDEMKHFTFQDSEGEISSVDTEDGLNASCMVVIPPTIIVKQLAMAVENAKNFKSVKDLLTSARDSSPIKDRAGLSLSAVKSLVLRDKEEKSTSGSGGDEDHLISSLFSEVDQFDERKNDPTLEGLSMSYLPRDIHGAPPKSFVVRLSEIVGSFKTQRKMASFWHHVISELRRMWLAGQPIPRVPLDGSPDLDSCLLYQRLQVINCCIARKRRRNIAIQSLDSVIREVASKEEDSVAAAKLSLNPAIYAKIDTGQHAIRLGADHPSDSLTMLETGEPIYSPVTQEGPILTEELIRETEEFVLRTGSVGAGCSQLLSDMQAFKAANPGCILEDFIRWHSPPDWREMESDIDTSATFDGNSSSRRGQLSERMQKEGNLWRELWETAKPLPAVKQTPLYDEDLAVEGILNALEDIMPSELFEQLFISILGSGFTTAEAELHQNSDFSKLFYECKDYVIATCQGDLSSDKIEDLCKVYETVETMVVNPEKALAMVKQQESSTMADLRSRFKKISLNFVGKDKPPSGKSASKDPKKSNEKQTHVFSQIFDGKTSLFTKKPPKPNVVQNSATPCLDDSEWTIV</sequence>
<evidence type="ECO:0000259" key="2">
    <source>
        <dbReference type="Pfam" id="PF13890"/>
    </source>
</evidence>
<feature type="region of interest" description="Disordered" evidence="1">
    <location>
        <begin position="42"/>
        <end position="82"/>
    </location>
</feature>
<evidence type="ECO:0000313" key="3">
    <source>
        <dbReference type="EMBL" id="KAK1283803.1"/>
    </source>
</evidence>
<dbReference type="PANTHER" id="PTHR21422:SF10">
    <property type="entry name" value="RAB3 GTPASE-ACTIVATING PROTEIN CATALYTIC SUBUNIT"/>
    <property type="match status" value="1"/>
</dbReference>
<protein>
    <recommendedName>
        <fullName evidence="2">Rab3GAP catalytic subunit conserved domain-containing protein</fullName>
    </recommendedName>
</protein>
<dbReference type="InterPro" id="IPR045700">
    <property type="entry name" value="Rab3GAP1"/>
</dbReference>
<feature type="compositionally biased region" description="Basic and acidic residues" evidence="1">
    <location>
        <begin position="642"/>
        <end position="664"/>
    </location>
</feature>
<accession>A0AAV9C6D0</accession>
<gene>
    <name evidence="3" type="ORF">QJS10_CPB21g00971</name>
</gene>
<dbReference type="Pfam" id="PF13890">
    <property type="entry name" value="Rab3-GTPase_cat"/>
    <property type="match status" value="1"/>
</dbReference>
<feature type="region of interest" description="Disordered" evidence="1">
    <location>
        <begin position="98"/>
        <end position="120"/>
    </location>
</feature>
<feature type="region of interest" description="Disordered" evidence="1">
    <location>
        <begin position="641"/>
        <end position="665"/>
    </location>
</feature>